<dbReference type="AlphaFoldDB" id="E0VMI6"/>
<proteinExistence type="predicted"/>
<dbReference type="CTD" id="8235888"/>
<dbReference type="InParanoid" id="E0VMI6"/>
<dbReference type="RefSeq" id="XP_002427330.1">
    <property type="nucleotide sequence ID" value="XM_002427285.1"/>
</dbReference>
<organism>
    <name type="scientific">Pediculus humanus subsp. corporis</name>
    <name type="common">Body louse</name>
    <dbReference type="NCBI Taxonomy" id="121224"/>
    <lineage>
        <taxon>Eukaryota</taxon>
        <taxon>Metazoa</taxon>
        <taxon>Ecdysozoa</taxon>
        <taxon>Arthropoda</taxon>
        <taxon>Hexapoda</taxon>
        <taxon>Insecta</taxon>
        <taxon>Pterygota</taxon>
        <taxon>Neoptera</taxon>
        <taxon>Paraneoptera</taxon>
        <taxon>Psocodea</taxon>
        <taxon>Troctomorpha</taxon>
        <taxon>Phthiraptera</taxon>
        <taxon>Anoplura</taxon>
        <taxon>Pediculidae</taxon>
        <taxon>Pediculus</taxon>
    </lineage>
</organism>
<evidence type="ECO:0000313" key="5">
    <source>
        <dbReference type="Proteomes" id="UP000009046"/>
    </source>
</evidence>
<dbReference type="OMA" id="YRWIHRI"/>
<sequence length="151" mass="16844">MNCHQLNIIIFVWELVNFSGIGSEKTCALNKLFVCPNGESCKQIENSTTLGFCDCKVKYKRITEGGACIKLEDSDHSSLSTSDNINSESSSVSAIAAGVFTTLLLILLTIALVFAAKKYRWIHRIREKAQQYRARHYDTVLVNQEDDPPLA</sequence>
<dbReference type="EnsemblMetazoa" id="PHUM310390-RA">
    <property type="protein sequence ID" value="PHUM310390-PA"/>
    <property type="gene ID" value="PHUM310390"/>
</dbReference>
<evidence type="ECO:0000313" key="3">
    <source>
        <dbReference type="EMBL" id="EEB14592.1"/>
    </source>
</evidence>
<keyword evidence="1" id="KW-0472">Membrane</keyword>
<gene>
    <name evidence="4" type="primary">8235888</name>
    <name evidence="3" type="ORF">Phum_PHUM310390</name>
</gene>
<feature type="chain" id="PRO_5014570151" description="EGF-like domain-containing protein" evidence="2">
    <location>
        <begin position="24"/>
        <end position="151"/>
    </location>
</feature>
<keyword evidence="1" id="KW-0812">Transmembrane</keyword>
<dbReference type="EMBL" id="DS235312">
    <property type="protein sequence ID" value="EEB14592.1"/>
    <property type="molecule type" value="Genomic_DNA"/>
</dbReference>
<dbReference type="GeneID" id="8235888"/>
<keyword evidence="1" id="KW-1133">Transmembrane helix</keyword>
<dbReference type="KEGG" id="phu:Phum_PHUM310390"/>
<protein>
    <recommendedName>
        <fullName evidence="6">EGF-like domain-containing protein</fullName>
    </recommendedName>
</protein>
<keyword evidence="5" id="KW-1185">Reference proteome</keyword>
<name>E0VMI6_PEDHC</name>
<reference evidence="3" key="1">
    <citation type="submission" date="2007-04" db="EMBL/GenBank/DDBJ databases">
        <title>Annotation of Pediculus humanus corporis strain USDA.</title>
        <authorList>
            <person name="Kirkness E."/>
            <person name="Hannick L."/>
            <person name="Hass B."/>
            <person name="Bruggner R."/>
            <person name="Lawson D."/>
            <person name="Bidwell S."/>
            <person name="Joardar V."/>
            <person name="Caler E."/>
            <person name="Walenz B."/>
            <person name="Inman J."/>
            <person name="Schobel S."/>
            <person name="Galinsky K."/>
            <person name="Amedeo P."/>
            <person name="Strausberg R."/>
        </authorList>
    </citation>
    <scope>NUCLEOTIDE SEQUENCE</scope>
    <source>
        <strain evidence="3">USDA</strain>
    </source>
</reference>
<dbReference type="HOGENOM" id="CLU_1733678_0_0_1"/>
<dbReference type="eggNOG" id="ENOG502SF3S">
    <property type="taxonomic scope" value="Eukaryota"/>
</dbReference>
<reference evidence="4" key="3">
    <citation type="submission" date="2021-02" db="UniProtKB">
        <authorList>
            <consortium name="EnsemblMetazoa"/>
        </authorList>
    </citation>
    <scope>IDENTIFICATION</scope>
    <source>
        <strain evidence="4">USDA</strain>
    </source>
</reference>
<evidence type="ECO:0000256" key="1">
    <source>
        <dbReference type="SAM" id="Phobius"/>
    </source>
</evidence>
<evidence type="ECO:0000313" key="4">
    <source>
        <dbReference type="EnsemblMetazoa" id="PHUM310390-PA"/>
    </source>
</evidence>
<reference evidence="3" key="2">
    <citation type="submission" date="2007-04" db="EMBL/GenBank/DDBJ databases">
        <title>The genome of the human body louse.</title>
        <authorList>
            <consortium name="The Human Body Louse Genome Consortium"/>
            <person name="Kirkness E."/>
            <person name="Walenz B."/>
            <person name="Hass B."/>
            <person name="Bruggner R."/>
            <person name="Strausberg R."/>
        </authorList>
    </citation>
    <scope>NUCLEOTIDE SEQUENCE</scope>
    <source>
        <strain evidence="3">USDA</strain>
    </source>
</reference>
<evidence type="ECO:0000256" key="2">
    <source>
        <dbReference type="SAM" id="SignalP"/>
    </source>
</evidence>
<dbReference type="EMBL" id="AAZO01003603">
    <property type="status" value="NOT_ANNOTATED_CDS"/>
    <property type="molecule type" value="Genomic_DNA"/>
</dbReference>
<accession>E0VMI6</accession>
<dbReference type="Proteomes" id="UP000009046">
    <property type="component" value="Unassembled WGS sequence"/>
</dbReference>
<feature type="transmembrane region" description="Helical" evidence="1">
    <location>
        <begin position="92"/>
        <end position="116"/>
    </location>
</feature>
<feature type="signal peptide" evidence="2">
    <location>
        <begin position="1"/>
        <end position="23"/>
    </location>
</feature>
<dbReference type="VEuPathDB" id="VectorBase:PHUM310390"/>
<keyword evidence="2" id="KW-0732">Signal</keyword>
<evidence type="ECO:0008006" key="6">
    <source>
        <dbReference type="Google" id="ProtNLM"/>
    </source>
</evidence>